<name>A0A4Y2FCF4_ARAVE</name>
<reference evidence="1 2" key="1">
    <citation type="journal article" date="2019" name="Sci. Rep.">
        <title>Orb-weaving spider Araneus ventricosus genome elucidates the spidroin gene catalogue.</title>
        <authorList>
            <person name="Kono N."/>
            <person name="Nakamura H."/>
            <person name="Ohtoshi R."/>
            <person name="Moran D.A.P."/>
            <person name="Shinohara A."/>
            <person name="Yoshida Y."/>
            <person name="Fujiwara M."/>
            <person name="Mori M."/>
            <person name="Tomita M."/>
            <person name="Arakawa K."/>
        </authorList>
    </citation>
    <scope>NUCLEOTIDE SEQUENCE [LARGE SCALE GENOMIC DNA]</scope>
</reference>
<dbReference type="GO" id="GO:0003676">
    <property type="term" value="F:nucleic acid binding"/>
    <property type="evidence" value="ECO:0007669"/>
    <property type="project" value="InterPro"/>
</dbReference>
<comment type="caution">
    <text evidence="1">The sequence shown here is derived from an EMBL/GenBank/DDBJ whole genome shotgun (WGS) entry which is preliminary data.</text>
</comment>
<dbReference type="AlphaFoldDB" id="A0A4Y2FCF4"/>
<evidence type="ECO:0000313" key="2">
    <source>
        <dbReference type="Proteomes" id="UP000499080"/>
    </source>
</evidence>
<organism evidence="1 2">
    <name type="scientific">Araneus ventricosus</name>
    <name type="common">Orbweaver spider</name>
    <name type="synonym">Epeira ventricosa</name>
    <dbReference type="NCBI Taxonomy" id="182803"/>
    <lineage>
        <taxon>Eukaryota</taxon>
        <taxon>Metazoa</taxon>
        <taxon>Ecdysozoa</taxon>
        <taxon>Arthropoda</taxon>
        <taxon>Chelicerata</taxon>
        <taxon>Arachnida</taxon>
        <taxon>Araneae</taxon>
        <taxon>Araneomorphae</taxon>
        <taxon>Entelegynae</taxon>
        <taxon>Araneoidea</taxon>
        <taxon>Araneidae</taxon>
        <taxon>Araneus</taxon>
    </lineage>
</organism>
<protein>
    <submittedName>
        <fullName evidence="1">Uncharacterized protein</fullName>
    </submittedName>
</protein>
<dbReference type="InterPro" id="IPR036397">
    <property type="entry name" value="RNaseH_sf"/>
</dbReference>
<proteinExistence type="predicted"/>
<keyword evidence="2" id="KW-1185">Reference proteome</keyword>
<dbReference type="Gene3D" id="3.30.420.10">
    <property type="entry name" value="Ribonuclease H-like superfamily/Ribonuclease H"/>
    <property type="match status" value="1"/>
</dbReference>
<accession>A0A4Y2FCF4</accession>
<evidence type="ECO:0000313" key="1">
    <source>
        <dbReference type="EMBL" id="GBM39032.1"/>
    </source>
</evidence>
<sequence length="104" mass="11964">MSVNFNVSTLGSSKNVKEGFQFSPSIVQHFGCHIRHSVCDPNFEWGYIKDRVFATPFEHIDTLKVRITDAVSSVTAEMLDNTWRELEYRLDILRATKGAHIEIY</sequence>
<gene>
    <name evidence="1" type="ORF">AVEN_70205_1</name>
</gene>
<dbReference type="EMBL" id="BGPR01000882">
    <property type="protein sequence ID" value="GBM39032.1"/>
    <property type="molecule type" value="Genomic_DNA"/>
</dbReference>
<dbReference type="Proteomes" id="UP000499080">
    <property type="component" value="Unassembled WGS sequence"/>
</dbReference>